<dbReference type="OrthoDB" id="9815567at2"/>
<dbReference type="GO" id="GO:0006950">
    <property type="term" value="P:response to stress"/>
    <property type="evidence" value="ECO:0007669"/>
    <property type="project" value="TreeGrafter"/>
</dbReference>
<gene>
    <name evidence="2" type="ORF">GA0061101_101207</name>
</gene>
<dbReference type="RefSeq" id="WP_092572836.1">
    <property type="nucleotide sequence ID" value="NZ_FMAF01000001.1"/>
</dbReference>
<dbReference type="InterPro" id="IPR039422">
    <property type="entry name" value="MarR/SlyA-like"/>
</dbReference>
<dbReference type="InterPro" id="IPR036390">
    <property type="entry name" value="WH_DNA-bd_sf"/>
</dbReference>
<dbReference type="InterPro" id="IPR000835">
    <property type="entry name" value="HTH_MarR-typ"/>
</dbReference>
<name>A0A1C3TZ32_9HYPH</name>
<dbReference type="PROSITE" id="PS50995">
    <property type="entry name" value="HTH_MARR_2"/>
    <property type="match status" value="1"/>
</dbReference>
<keyword evidence="2" id="KW-0238">DNA-binding</keyword>
<protein>
    <submittedName>
        <fullName evidence="2">DNA-binding transcriptional regulator, MarR family</fullName>
    </submittedName>
</protein>
<dbReference type="Gene3D" id="1.10.10.10">
    <property type="entry name" value="Winged helix-like DNA-binding domain superfamily/Winged helix DNA-binding domain"/>
    <property type="match status" value="1"/>
</dbReference>
<dbReference type="AlphaFoldDB" id="A0A1C3TZ32"/>
<accession>A0A1C3TZ32</accession>
<dbReference type="GO" id="GO:0003700">
    <property type="term" value="F:DNA-binding transcription factor activity"/>
    <property type="evidence" value="ECO:0007669"/>
    <property type="project" value="InterPro"/>
</dbReference>
<dbReference type="PANTHER" id="PTHR33164">
    <property type="entry name" value="TRANSCRIPTIONAL REGULATOR, MARR FAMILY"/>
    <property type="match status" value="1"/>
</dbReference>
<dbReference type="PANTHER" id="PTHR33164:SF57">
    <property type="entry name" value="MARR-FAMILY TRANSCRIPTIONAL REGULATOR"/>
    <property type="match status" value="1"/>
</dbReference>
<sequence length="144" mass="15386">MSKTHTELVTELGRELNALLVASRTVIAASAARFRPDLQPAAYQLAAMLAGQGATKAGRLADRLGMDKSAVSRLAKTLCDNGLAQASADPDDGRAIVYSLTDAGREGIQAADAVKSDAFFSRVAGWENEELTLFIGLLRKFNRF</sequence>
<dbReference type="Proteomes" id="UP000199205">
    <property type="component" value="Unassembled WGS sequence"/>
</dbReference>
<feature type="domain" description="HTH marR-type" evidence="1">
    <location>
        <begin position="5"/>
        <end position="143"/>
    </location>
</feature>
<evidence type="ECO:0000313" key="2">
    <source>
        <dbReference type="EMBL" id="SCB08375.1"/>
    </source>
</evidence>
<dbReference type="SUPFAM" id="SSF46785">
    <property type="entry name" value="Winged helix' DNA-binding domain"/>
    <property type="match status" value="1"/>
</dbReference>
<dbReference type="InterPro" id="IPR036388">
    <property type="entry name" value="WH-like_DNA-bd_sf"/>
</dbReference>
<dbReference type="Pfam" id="PF12802">
    <property type="entry name" value="MarR_2"/>
    <property type="match status" value="1"/>
</dbReference>
<organism evidence="2 3">
    <name type="scientific">Rhizobium lusitanum</name>
    <dbReference type="NCBI Taxonomy" id="293958"/>
    <lineage>
        <taxon>Bacteria</taxon>
        <taxon>Pseudomonadati</taxon>
        <taxon>Pseudomonadota</taxon>
        <taxon>Alphaproteobacteria</taxon>
        <taxon>Hyphomicrobiales</taxon>
        <taxon>Rhizobiaceae</taxon>
        <taxon>Rhizobium/Agrobacterium group</taxon>
        <taxon>Rhizobium</taxon>
    </lineage>
</organism>
<dbReference type="EMBL" id="FMAF01000001">
    <property type="protein sequence ID" value="SCB08375.1"/>
    <property type="molecule type" value="Genomic_DNA"/>
</dbReference>
<dbReference type="SMART" id="SM00347">
    <property type="entry name" value="HTH_MARR"/>
    <property type="match status" value="1"/>
</dbReference>
<dbReference type="GO" id="GO:0003677">
    <property type="term" value="F:DNA binding"/>
    <property type="evidence" value="ECO:0007669"/>
    <property type="project" value="UniProtKB-KW"/>
</dbReference>
<proteinExistence type="predicted"/>
<reference evidence="2 3" key="1">
    <citation type="submission" date="2016-08" db="EMBL/GenBank/DDBJ databases">
        <authorList>
            <person name="Seilhamer J.J."/>
        </authorList>
    </citation>
    <scope>NUCLEOTIDE SEQUENCE [LARGE SCALE GENOMIC DNA]</scope>
    <source>
        <strain evidence="2 3">P1-7</strain>
    </source>
</reference>
<evidence type="ECO:0000313" key="3">
    <source>
        <dbReference type="Proteomes" id="UP000199205"/>
    </source>
</evidence>
<evidence type="ECO:0000259" key="1">
    <source>
        <dbReference type="PROSITE" id="PS50995"/>
    </source>
</evidence>